<protein>
    <submittedName>
        <fullName evidence="1">Uncharacterized protein</fullName>
    </submittedName>
</protein>
<dbReference type="EMBL" id="JTAI01000023">
    <property type="protein sequence ID" value="PPS92678.1"/>
    <property type="molecule type" value="Genomic_DNA"/>
</dbReference>
<evidence type="ECO:0000313" key="3">
    <source>
        <dbReference type="Proteomes" id="UP001429100"/>
    </source>
</evidence>
<evidence type="ECO:0000313" key="1">
    <source>
        <dbReference type="EMBL" id="CUV05560.1"/>
    </source>
</evidence>
<keyword evidence="3" id="KW-1185">Reference proteome</keyword>
<dbReference type="VEuPathDB" id="CryptoDB:Chro.40204"/>
<gene>
    <name evidence="1" type="ORF">CHUDEA4_1800</name>
    <name evidence="2" type="ORF">GY17_00003328</name>
</gene>
<organism evidence="1">
    <name type="scientific">Cryptosporidium hominis</name>
    <dbReference type="NCBI Taxonomy" id="237895"/>
    <lineage>
        <taxon>Eukaryota</taxon>
        <taxon>Sar</taxon>
        <taxon>Alveolata</taxon>
        <taxon>Apicomplexa</taxon>
        <taxon>Conoidasida</taxon>
        <taxon>Coccidia</taxon>
        <taxon>Eucoccidiorida</taxon>
        <taxon>Eimeriorina</taxon>
        <taxon>Cryptosporidiidae</taxon>
        <taxon>Cryptosporidium</taxon>
    </lineage>
</organism>
<sequence length="215" mass="25413">MLSELAEDQVDFDDVALNTFFLNEEINENLFQAFMLEYNKNILVLRFNDFTSDTDKSDWLLKYCEHLSEKINSLHEININELQEQSIHSDYTRKKNILLILDRDFHKSLRNEPGQLSKYKFLNNVLIKYSDRLSLSVGSMGGEISLFEIILRIHELYKYGEIKYLIINQFDKLIDIDEHLSNETKSVIYSYIYSLFANISLGDKYSRELKILIID</sequence>
<dbReference type="EMBL" id="LN877950">
    <property type="protein sequence ID" value="CUV05560.1"/>
    <property type="molecule type" value="Genomic_DNA"/>
</dbReference>
<reference evidence="1" key="2">
    <citation type="submission" date="2015-08" db="EMBL/GenBank/DDBJ databases">
        <authorList>
            <person name="Babu N.S."/>
            <person name="Beckwith C.J."/>
            <person name="Beseler K.G."/>
            <person name="Brison A."/>
            <person name="Carone J.V."/>
            <person name="Caskin T.P."/>
            <person name="Diamond M."/>
            <person name="Durham M.E."/>
            <person name="Foxe J.M."/>
            <person name="Go M."/>
            <person name="Henderson B.A."/>
            <person name="Jones I.B."/>
            <person name="McGettigan J.A."/>
            <person name="Micheletti S.J."/>
            <person name="Nasrallah M.E."/>
            <person name="Ortiz D."/>
            <person name="Piller C.R."/>
            <person name="Privatt S.R."/>
            <person name="Schneider S.L."/>
            <person name="Sharp S."/>
            <person name="Smith T.C."/>
            <person name="Stanton J.D."/>
            <person name="Ullery H.E."/>
            <person name="Wilson R.J."/>
            <person name="Serrano M.G."/>
            <person name="Buck G."/>
            <person name="Lee V."/>
            <person name="Wang Y."/>
            <person name="Carvalho R."/>
            <person name="Voegtly L."/>
            <person name="Shi R."/>
            <person name="Duckworth R."/>
            <person name="Johnson A."/>
            <person name="Loviza R."/>
            <person name="Walstead R."/>
            <person name="Shah Z."/>
            <person name="Kiflezghi M."/>
            <person name="Wade K."/>
            <person name="Ball S.L."/>
            <person name="Bradley K.W."/>
            <person name="Asai D.J."/>
            <person name="Bowman C.A."/>
            <person name="Russell D.A."/>
            <person name="Pope W.H."/>
            <person name="Jacobs-Sera D."/>
            <person name="Hendrix R.W."/>
            <person name="Hatfull G.F."/>
        </authorList>
    </citation>
    <scope>NUCLEOTIDE SEQUENCE [LARGE SCALE GENOMIC DNA]</scope>
</reference>
<dbReference type="Proteomes" id="UP001429100">
    <property type="component" value="Unassembled WGS sequence"/>
</dbReference>
<name>A0A0S4TF95_CRYHO</name>
<dbReference type="OrthoDB" id="337460at2759"/>
<dbReference type="VEuPathDB" id="CryptoDB:ChTU502y2012_295g0125"/>
<dbReference type="Proteomes" id="UP000199752">
    <property type="component" value="Chromosome 4"/>
</dbReference>
<reference evidence="2 3" key="3">
    <citation type="submission" date="2017-10" db="EMBL/GenBank/DDBJ databases">
        <title>Consistent, comparative and evidence-based genome annotation and re-annotation for the closely-related species, Cryptosporidium parvum, C. hominis and C. tyzzeri.</title>
        <authorList>
            <person name="Baptista R.P."/>
            <person name="Li Y."/>
            <person name="Sateriale A."/>
            <person name="Striepen B."/>
            <person name="Kissinger J.C."/>
        </authorList>
    </citation>
    <scope>NUCLEOTIDE SEQUENCE [LARGE SCALE GENOMIC DNA]</scope>
    <source>
        <strain evidence="2">30976</strain>
    </source>
</reference>
<dbReference type="VEuPathDB" id="CryptoDB:CHUDEA4_1800"/>
<proteinExistence type="predicted"/>
<dbReference type="VEuPathDB" id="CryptoDB:GY17_00003328"/>
<reference evidence="2 3" key="1">
    <citation type="submission" date="2014-11" db="EMBL/GenBank/DDBJ databases">
        <title>Comparative genomic analysis of Cryptosporidium hominis reveals occurrence of genetic recombination in virulent subtypes.</title>
        <authorList>
            <person name="Guo Y."/>
            <person name="Tang K."/>
            <person name="Frace M."/>
            <person name="Li N."/>
            <person name="Roellig D.M."/>
            <person name="Sammons S."/>
            <person name="Knipe K."/>
            <person name="Rowe L."/>
            <person name="Feng Y."/>
            <person name="Xiao L."/>
        </authorList>
    </citation>
    <scope>NUCLEOTIDE SEQUENCE [LARGE SCALE GENOMIC DNA]</scope>
    <source>
        <strain evidence="2">30976</strain>
    </source>
</reference>
<dbReference type="AlphaFoldDB" id="A0A0S4TF95"/>
<evidence type="ECO:0000313" key="2">
    <source>
        <dbReference type="EMBL" id="PPS92678.1"/>
    </source>
</evidence>
<accession>A0A0S4TF95</accession>